<dbReference type="InterPro" id="IPR050249">
    <property type="entry name" value="Pseudomonas-type_ThrB"/>
</dbReference>
<dbReference type="InterPro" id="IPR002575">
    <property type="entry name" value="Aminoglycoside_PTrfase"/>
</dbReference>
<organism evidence="3 4">
    <name type="scientific">Virgibacillus dokdonensis</name>
    <dbReference type="NCBI Taxonomy" id="302167"/>
    <lineage>
        <taxon>Bacteria</taxon>
        <taxon>Bacillati</taxon>
        <taxon>Bacillota</taxon>
        <taxon>Bacilli</taxon>
        <taxon>Bacillales</taxon>
        <taxon>Bacillaceae</taxon>
        <taxon>Virgibacillus</taxon>
    </lineage>
</organism>
<dbReference type="SUPFAM" id="SSF56112">
    <property type="entry name" value="Protein kinase-like (PK-like)"/>
    <property type="match status" value="1"/>
</dbReference>
<dbReference type="Proteomes" id="UP000256488">
    <property type="component" value="Unassembled WGS sequence"/>
</dbReference>
<accession>A0A3E0WVD5</accession>
<sequence length="325" mass="38560">MNYIINRRHLRKGASLFGVNESDLKLIGGFSNNVFVANSDKVSLIIKYYPSSMYKRNSIASELDWIIYLSESGMNVTVPIVSINNKLMEVVFNKDEACYVVGFEKAKGAFVNVSNHKEWNASLFYTWGKTLGNIHRLSKFYQPKDPNIIRKVWDKDTLFTDVIHNNELIKQKWENFICELNKLPKNINGYGMIHHDLHHKNFYLYQNELVLFDFGDSTYHWFVYDIAVVFYHAMQVVDGRRKKDFVSTFIRSFLRGYETENQLQFDWLLRIPFFLHYRQLYSYLYLSTYLTNEQQSDVKIQQYLNRLQSKIEKDIPVIDFRVPIP</sequence>
<feature type="domain" description="Aminoglycoside phosphotransferase" evidence="2">
    <location>
        <begin position="28"/>
        <end position="238"/>
    </location>
</feature>
<dbReference type="Gene3D" id="3.90.1200.10">
    <property type="match status" value="1"/>
</dbReference>
<dbReference type="AlphaFoldDB" id="A0A3E0WVD5"/>
<evidence type="ECO:0000256" key="1">
    <source>
        <dbReference type="ARBA" id="ARBA00038240"/>
    </source>
</evidence>
<gene>
    <name evidence="3" type="ORF">CAI16_04005</name>
</gene>
<proteinExistence type="inferred from homology"/>
<dbReference type="EMBL" id="NFZX01000004">
    <property type="protein sequence ID" value="RFA36778.1"/>
    <property type="molecule type" value="Genomic_DNA"/>
</dbReference>
<dbReference type="GO" id="GO:0009088">
    <property type="term" value="P:threonine biosynthetic process"/>
    <property type="evidence" value="ECO:0007669"/>
    <property type="project" value="TreeGrafter"/>
</dbReference>
<comment type="caution">
    <text evidence="3">The sequence shown here is derived from an EMBL/GenBank/DDBJ whole genome shotgun (WGS) entry which is preliminary data.</text>
</comment>
<evidence type="ECO:0000313" key="4">
    <source>
        <dbReference type="Proteomes" id="UP000256488"/>
    </source>
</evidence>
<comment type="similarity">
    <text evidence="1">Belongs to the pseudomonas-type ThrB family.</text>
</comment>
<dbReference type="PANTHER" id="PTHR21064:SF6">
    <property type="entry name" value="AMINOGLYCOSIDE PHOSPHOTRANSFERASE DOMAIN-CONTAINING PROTEIN"/>
    <property type="match status" value="1"/>
</dbReference>
<protein>
    <recommendedName>
        <fullName evidence="2">Aminoglycoside phosphotransferase domain-containing protein</fullName>
    </recommendedName>
</protein>
<dbReference type="RefSeq" id="WP_116277376.1">
    <property type="nucleotide sequence ID" value="NZ_NFZX01000004.1"/>
</dbReference>
<reference evidence="3 4" key="1">
    <citation type="submission" date="2017-05" db="EMBL/GenBank/DDBJ databases">
        <title>Virgibacillus sp. AK90 isolated from a saltern of Kakinada, India.</title>
        <authorList>
            <person name="Gupta V."/>
            <person name="Sidhu C."/>
            <person name="Korpole S."/>
            <person name="Pinnaka A.K."/>
        </authorList>
    </citation>
    <scope>NUCLEOTIDE SEQUENCE [LARGE SCALE GENOMIC DNA]</scope>
    <source>
        <strain evidence="3 4">AK90</strain>
    </source>
</reference>
<dbReference type="GO" id="GO:0004413">
    <property type="term" value="F:homoserine kinase activity"/>
    <property type="evidence" value="ECO:0007669"/>
    <property type="project" value="TreeGrafter"/>
</dbReference>
<dbReference type="InterPro" id="IPR011009">
    <property type="entry name" value="Kinase-like_dom_sf"/>
</dbReference>
<evidence type="ECO:0000313" key="3">
    <source>
        <dbReference type="EMBL" id="RFA36778.1"/>
    </source>
</evidence>
<dbReference type="PANTHER" id="PTHR21064">
    <property type="entry name" value="AMINOGLYCOSIDE PHOSPHOTRANSFERASE DOMAIN-CONTAINING PROTEIN-RELATED"/>
    <property type="match status" value="1"/>
</dbReference>
<name>A0A3E0WVD5_9BACI</name>
<evidence type="ECO:0000259" key="2">
    <source>
        <dbReference type="Pfam" id="PF01636"/>
    </source>
</evidence>
<dbReference type="Pfam" id="PF01636">
    <property type="entry name" value="APH"/>
    <property type="match status" value="1"/>
</dbReference>